<sequence>MLPQKVSFSGMASTDLVEAIGVALEAFLSLGVAQVNEKEPPPFEFEHASNDPAGQEIGPRHDGE</sequence>
<gene>
    <name evidence="2" type="ORF">AWB78_07138</name>
</gene>
<feature type="region of interest" description="Disordered" evidence="1">
    <location>
        <begin position="39"/>
        <end position="64"/>
    </location>
</feature>
<protein>
    <submittedName>
        <fullName evidence="2">Uncharacterized protein</fullName>
    </submittedName>
</protein>
<keyword evidence="3" id="KW-1185">Reference proteome</keyword>
<comment type="caution">
    <text evidence="2">The sequence shown here is derived from an EMBL/GenBank/DDBJ whole genome shotgun (WGS) entry which is preliminary data.</text>
</comment>
<feature type="compositionally biased region" description="Basic and acidic residues" evidence="1">
    <location>
        <begin position="39"/>
        <end position="49"/>
    </location>
</feature>
<accession>A0A158EDA6</accession>
<evidence type="ECO:0000313" key="2">
    <source>
        <dbReference type="EMBL" id="SAL04794.1"/>
    </source>
</evidence>
<reference evidence="2" key="1">
    <citation type="submission" date="2016-01" db="EMBL/GenBank/DDBJ databases">
        <authorList>
            <person name="Peeters C."/>
        </authorList>
    </citation>
    <scope>NUCLEOTIDE SEQUENCE</scope>
    <source>
        <strain evidence="2">LMG 29321</strain>
    </source>
</reference>
<name>A0A158EDA6_9BURK</name>
<evidence type="ECO:0000313" key="3">
    <source>
        <dbReference type="Proteomes" id="UP000071859"/>
    </source>
</evidence>
<dbReference type="EMBL" id="FCOX02000068">
    <property type="protein sequence ID" value="SAL04794.1"/>
    <property type="molecule type" value="Genomic_DNA"/>
</dbReference>
<dbReference type="AlphaFoldDB" id="A0A158EDA6"/>
<dbReference type="Proteomes" id="UP000071859">
    <property type="component" value="Unassembled WGS sequence"/>
</dbReference>
<evidence type="ECO:0000256" key="1">
    <source>
        <dbReference type="SAM" id="MobiDB-lite"/>
    </source>
</evidence>
<organism evidence="2 3">
    <name type="scientific">Caballeronia calidae</name>
    <dbReference type="NCBI Taxonomy" id="1777139"/>
    <lineage>
        <taxon>Bacteria</taxon>
        <taxon>Pseudomonadati</taxon>
        <taxon>Pseudomonadota</taxon>
        <taxon>Betaproteobacteria</taxon>
        <taxon>Burkholderiales</taxon>
        <taxon>Burkholderiaceae</taxon>
        <taxon>Caballeronia</taxon>
    </lineage>
</organism>
<proteinExistence type="predicted"/>